<name>I0HC20_ACTM4</name>
<evidence type="ECO:0000256" key="2">
    <source>
        <dbReference type="SAM" id="SignalP"/>
    </source>
</evidence>
<protein>
    <recommendedName>
        <fullName evidence="5">DUF3500 domain-containing protein</fullName>
    </recommendedName>
</protein>
<proteinExistence type="predicted"/>
<sequence length="413" mass="42281">MKQLLRLAVTAVLLLPVAGCGGDDEETATTTATTAPAVKSYDKSVAGVVEAAEAFLATLDDDQKTEAQLELTEENAVSWSNLPCGSTCRPGISFGDLDASQLAAAKSVLKTALGAQTGSGYERVEQLLLADDYLADAQGSSSGSSAGSSGGPGGGMMSGGPPAGMSGGPGGMMSGGPDGGGMMSGGPGGGTGGTGGYGSGLYYLAFLGTPSTTGTWELNFGGHHLAVHMSYKSGEVVGASPYFVGVEPTSWTDDSNATHTPLGDMKDAMLAMLDGLSDAEQSEAKLSQSFSDVLVGPQEDGQFPATKQGLAVSSLTDDQKDLVLAAIKPWVAGADDATATSLLATYEGELDKTYVGWSGTTGLDTHADYVRIDGPSVWVEFVCQNGVVIQNKIHYHTVYRDHTRDYGGEFSFS</sequence>
<dbReference type="PATRIC" id="fig|512565.3.peg.5331"/>
<organism evidence="3 4">
    <name type="scientific">Actinoplanes missouriensis (strain ATCC 14538 / DSM 43046 / CBS 188.64 / JCM 3121 / NBRC 102363 / NCIMB 12654 / NRRL B-3342 / UNCC 431)</name>
    <dbReference type="NCBI Taxonomy" id="512565"/>
    <lineage>
        <taxon>Bacteria</taxon>
        <taxon>Bacillati</taxon>
        <taxon>Actinomycetota</taxon>
        <taxon>Actinomycetes</taxon>
        <taxon>Micromonosporales</taxon>
        <taxon>Micromonosporaceae</taxon>
        <taxon>Actinoplanes</taxon>
    </lineage>
</organism>
<dbReference type="EMBL" id="AP012319">
    <property type="protein sequence ID" value="BAL90557.1"/>
    <property type="molecule type" value="Genomic_DNA"/>
</dbReference>
<accession>I0HC20</accession>
<dbReference type="InterPro" id="IPR021889">
    <property type="entry name" value="DUF3500"/>
</dbReference>
<feature type="chain" id="PRO_5003628779" description="DUF3500 domain-containing protein" evidence="2">
    <location>
        <begin position="23"/>
        <end position="413"/>
    </location>
</feature>
<feature type="compositionally biased region" description="Gly residues" evidence="1">
    <location>
        <begin position="148"/>
        <end position="187"/>
    </location>
</feature>
<dbReference type="STRING" id="512565.AMIS_53370"/>
<gene>
    <name evidence="3" type="ordered locus">AMIS_53370</name>
</gene>
<dbReference type="Pfam" id="PF12006">
    <property type="entry name" value="DUF3500"/>
    <property type="match status" value="1"/>
</dbReference>
<feature type="signal peptide" evidence="2">
    <location>
        <begin position="1"/>
        <end position="22"/>
    </location>
</feature>
<dbReference type="PANTHER" id="PTHR37489">
    <property type="entry name" value="DUF3500 DOMAIN-CONTAINING PROTEIN"/>
    <property type="match status" value="1"/>
</dbReference>
<dbReference type="AlphaFoldDB" id="I0HC20"/>
<keyword evidence="4" id="KW-1185">Reference proteome</keyword>
<evidence type="ECO:0008006" key="5">
    <source>
        <dbReference type="Google" id="ProtNLM"/>
    </source>
</evidence>
<dbReference type="Proteomes" id="UP000007882">
    <property type="component" value="Chromosome"/>
</dbReference>
<feature type="region of interest" description="Disordered" evidence="1">
    <location>
        <begin position="139"/>
        <end position="187"/>
    </location>
</feature>
<dbReference type="HOGENOM" id="CLU_033093_1_0_11"/>
<evidence type="ECO:0000256" key="1">
    <source>
        <dbReference type="SAM" id="MobiDB-lite"/>
    </source>
</evidence>
<dbReference type="RefSeq" id="WP_014445445.1">
    <property type="nucleotide sequence ID" value="NC_017093.1"/>
</dbReference>
<evidence type="ECO:0000313" key="3">
    <source>
        <dbReference type="EMBL" id="BAL90557.1"/>
    </source>
</evidence>
<dbReference type="eggNOG" id="COG0715">
    <property type="taxonomic scope" value="Bacteria"/>
</dbReference>
<keyword evidence="2" id="KW-0732">Signal</keyword>
<evidence type="ECO:0000313" key="4">
    <source>
        <dbReference type="Proteomes" id="UP000007882"/>
    </source>
</evidence>
<dbReference type="PANTHER" id="PTHR37489:SF1">
    <property type="entry name" value="DUF3500 DOMAIN-CONTAINING PROTEIN"/>
    <property type="match status" value="1"/>
</dbReference>
<reference evidence="3 4" key="1">
    <citation type="submission" date="2012-02" db="EMBL/GenBank/DDBJ databases">
        <title>Complete genome sequence of Actinoplanes missouriensis 431 (= NBRC 102363).</title>
        <authorList>
            <person name="Ohnishi Y."/>
            <person name="Ishikawa J."/>
            <person name="Sekine M."/>
            <person name="Hosoyama A."/>
            <person name="Harada T."/>
            <person name="Narita H."/>
            <person name="Hata T."/>
            <person name="Konno Y."/>
            <person name="Tutikane K."/>
            <person name="Fujita N."/>
            <person name="Horinouchi S."/>
            <person name="Hayakawa M."/>
        </authorList>
    </citation>
    <scope>NUCLEOTIDE SEQUENCE [LARGE SCALE GENOMIC DNA]</scope>
    <source>
        <strain evidence="4">ATCC 14538 / DSM 43046 / CBS 188.64 / JCM 3121 / NBRC 102363 / NCIMB 12654 / NRRL B-3342 / UNCC 431</strain>
    </source>
</reference>
<dbReference type="KEGG" id="ams:AMIS_53370"/>